<keyword evidence="4" id="KW-1133">Transmembrane helix</keyword>
<dbReference type="AlphaFoldDB" id="A0A8J0S770"/>
<dbReference type="FunFam" id="3.40.50.720:FF:000074">
    <property type="entry name" value="Retinol dehydrogenase type 1"/>
    <property type="match status" value="1"/>
</dbReference>
<dbReference type="GeneID" id="100170425"/>
<dbReference type="Xenbase" id="XB-GENE-5807237">
    <property type="gene designation" value="rdh16.2"/>
</dbReference>
<dbReference type="GO" id="GO:0008202">
    <property type="term" value="P:steroid metabolic process"/>
    <property type="evidence" value="ECO:0000318"/>
    <property type="project" value="GO_Central"/>
</dbReference>
<keyword evidence="4" id="KW-0812">Transmembrane</keyword>
<keyword evidence="4" id="KW-0472">Membrane</keyword>
<accession>A0A8J0S770</accession>
<dbReference type="SUPFAM" id="SSF51735">
    <property type="entry name" value="NAD(P)-binding Rossmann-fold domains"/>
    <property type="match status" value="1"/>
</dbReference>
<dbReference type="CTD" id="100170425"/>
<dbReference type="OMA" id="YSWPKPA"/>
<dbReference type="RefSeq" id="XP_012811987.1">
    <property type="nucleotide sequence ID" value="XM_012956533.1"/>
</dbReference>
<dbReference type="PANTHER" id="PTHR43313:SF51">
    <property type="match status" value="1"/>
</dbReference>
<dbReference type="InterPro" id="IPR020904">
    <property type="entry name" value="Sc_DH/Rdtase_CS"/>
</dbReference>
<feature type="transmembrane region" description="Helical" evidence="4">
    <location>
        <begin position="6"/>
        <end position="32"/>
    </location>
</feature>
<protein>
    <submittedName>
        <fullName evidence="6">Uncharacterized protein LOC100170425 isoform X1</fullName>
    </submittedName>
</protein>
<evidence type="ECO:0000313" key="6">
    <source>
        <dbReference type="RefSeq" id="XP_012811987.1"/>
    </source>
</evidence>
<evidence type="ECO:0000256" key="2">
    <source>
        <dbReference type="ARBA" id="ARBA00023002"/>
    </source>
</evidence>
<dbReference type="Gene3D" id="3.40.50.720">
    <property type="entry name" value="NAD(P)-binding Rossmann-like Domain"/>
    <property type="match status" value="1"/>
</dbReference>
<evidence type="ECO:0000313" key="5">
    <source>
        <dbReference type="Proteomes" id="UP000008143"/>
    </source>
</evidence>
<dbReference type="PRINTS" id="PR00081">
    <property type="entry name" value="GDHRDH"/>
</dbReference>
<evidence type="ECO:0000313" key="7">
    <source>
        <dbReference type="Xenbase" id="XB-GENE-5807237"/>
    </source>
</evidence>
<evidence type="ECO:0000256" key="1">
    <source>
        <dbReference type="ARBA" id="ARBA00006484"/>
    </source>
</evidence>
<evidence type="ECO:0000256" key="3">
    <source>
        <dbReference type="RuleBase" id="RU000363"/>
    </source>
</evidence>
<dbReference type="OrthoDB" id="5296at2759"/>
<dbReference type="PRINTS" id="PR00080">
    <property type="entry name" value="SDRFAMILY"/>
</dbReference>
<organism evidence="5 6">
    <name type="scientific">Xenopus tropicalis</name>
    <name type="common">Western clawed frog</name>
    <name type="synonym">Silurana tropicalis</name>
    <dbReference type="NCBI Taxonomy" id="8364"/>
    <lineage>
        <taxon>Eukaryota</taxon>
        <taxon>Metazoa</taxon>
        <taxon>Chordata</taxon>
        <taxon>Craniata</taxon>
        <taxon>Vertebrata</taxon>
        <taxon>Euteleostomi</taxon>
        <taxon>Amphibia</taxon>
        <taxon>Batrachia</taxon>
        <taxon>Anura</taxon>
        <taxon>Pipoidea</taxon>
        <taxon>Pipidae</taxon>
        <taxon>Xenopodinae</taxon>
        <taxon>Xenopus</taxon>
        <taxon>Silurana</taxon>
    </lineage>
</organism>
<proteinExistence type="inferred from homology"/>
<keyword evidence="5" id="KW-1185">Reference proteome</keyword>
<comment type="similarity">
    <text evidence="1 3">Belongs to the short-chain dehydrogenases/reductases (SDR) family.</text>
</comment>
<name>A0A8J0S770_XENTR</name>
<dbReference type="GO" id="GO:0016491">
    <property type="term" value="F:oxidoreductase activity"/>
    <property type="evidence" value="ECO:0000318"/>
    <property type="project" value="GO_Central"/>
</dbReference>
<gene>
    <name evidence="7" type="primary">rdh16.2</name>
    <name evidence="6" type="synonym">LOC100170425</name>
</gene>
<reference evidence="6" key="1">
    <citation type="submission" date="2025-08" db="UniProtKB">
        <authorList>
            <consortium name="RefSeq"/>
        </authorList>
    </citation>
    <scope>IDENTIFICATION</scope>
    <source>
        <strain evidence="6">Nigerian</strain>
        <tissue evidence="6">Liver and blood</tissue>
    </source>
</reference>
<evidence type="ECO:0000256" key="4">
    <source>
        <dbReference type="SAM" id="Phobius"/>
    </source>
</evidence>
<dbReference type="PANTHER" id="PTHR43313">
    <property type="entry name" value="SHORT-CHAIN DEHYDROGENASE/REDUCTASE FAMILY 9C"/>
    <property type="match status" value="1"/>
</dbReference>
<dbReference type="InterPro" id="IPR036291">
    <property type="entry name" value="NAD(P)-bd_dom_sf"/>
</dbReference>
<dbReference type="PROSITE" id="PS00061">
    <property type="entry name" value="ADH_SHORT"/>
    <property type="match status" value="1"/>
</dbReference>
<dbReference type="Pfam" id="PF00106">
    <property type="entry name" value="adh_short"/>
    <property type="match status" value="1"/>
</dbReference>
<dbReference type="InterPro" id="IPR002347">
    <property type="entry name" value="SDR_fam"/>
</dbReference>
<dbReference type="AGR" id="Xenbase:XB-GENE-5807237"/>
<sequence length="335" mass="37148">MAPEAILVSVIILFHIMWLLLLVVAAAMIFLYRWNIQRQILPNLTDKYVLITGCDSGFGKLLAKQLDGQGLKVLATCLTQKGAEELKKETSSRLKTVIMDVSDSESVSKAAQWVSQIVGNAGLWGLVNNAGIALPIGPNGWMKKEHFVKMIDVNLLGMVDVTLTLLPLIRRARGRIVNVSSSMGRIALFGGAYSISKHGVEAFSDCLRRELSRFGIKVSIIEPGGFKTSIFSFSVCKKSMEQLWADTSAETKECYGQQYLNETLQTIDELINTNSSKLCKVTNCMEHALTACHPWTRYSPGWDAKLFYIPLSYLPTVLSDYVASRFAPRLSQGEK</sequence>
<keyword evidence="2" id="KW-0560">Oxidoreductase</keyword>
<dbReference type="Proteomes" id="UP000008143">
    <property type="component" value="Chromosome 2"/>
</dbReference>